<name>A0A1F5X5P7_9BACT</name>
<dbReference type="AlphaFoldDB" id="A0A1F5X5P7"/>
<dbReference type="Proteomes" id="UP000178046">
    <property type="component" value="Unassembled WGS sequence"/>
</dbReference>
<evidence type="ECO:0000256" key="1">
    <source>
        <dbReference type="SAM" id="Phobius"/>
    </source>
</evidence>
<organism evidence="2 3">
    <name type="scientific">Candidatus Giovannonibacteria bacterium RIFCSPLOWO2_01_FULL_44_16</name>
    <dbReference type="NCBI Taxonomy" id="1798348"/>
    <lineage>
        <taxon>Bacteria</taxon>
        <taxon>Candidatus Giovannoniibacteriota</taxon>
    </lineage>
</organism>
<gene>
    <name evidence="2" type="ORF">A2924_02690</name>
</gene>
<evidence type="ECO:0000313" key="2">
    <source>
        <dbReference type="EMBL" id="OGF83199.1"/>
    </source>
</evidence>
<keyword evidence="1" id="KW-0812">Transmembrane</keyword>
<keyword evidence="1" id="KW-1133">Transmembrane helix</keyword>
<evidence type="ECO:0000313" key="3">
    <source>
        <dbReference type="Proteomes" id="UP000178046"/>
    </source>
</evidence>
<comment type="caution">
    <text evidence="2">The sequence shown here is derived from an EMBL/GenBank/DDBJ whole genome shotgun (WGS) entry which is preliminary data.</text>
</comment>
<sequence length="71" mass="7861">MQGFPGNPESKIIFRIIAHGPLINEIVGLAFWPIFPMLFVDFAVITHTPKALTIHGTSGEFKISLVDIDKL</sequence>
<proteinExistence type="predicted"/>
<protein>
    <submittedName>
        <fullName evidence="2">Uncharacterized protein</fullName>
    </submittedName>
</protein>
<accession>A0A1F5X5P7</accession>
<reference evidence="2 3" key="1">
    <citation type="journal article" date="2016" name="Nat. Commun.">
        <title>Thousands of microbial genomes shed light on interconnected biogeochemical processes in an aquifer system.</title>
        <authorList>
            <person name="Anantharaman K."/>
            <person name="Brown C.T."/>
            <person name="Hug L.A."/>
            <person name="Sharon I."/>
            <person name="Castelle C.J."/>
            <person name="Probst A.J."/>
            <person name="Thomas B.C."/>
            <person name="Singh A."/>
            <person name="Wilkins M.J."/>
            <person name="Karaoz U."/>
            <person name="Brodie E.L."/>
            <person name="Williams K.H."/>
            <person name="Hubbard S.S."/>
            <person name="Banfield J.F."/>
        </authorList>
    </citation>
    <scope>NUCLEOTIDE SEQUENCE [LARGE SCALE GENOMIC DNA]</scope>
</reference>
<feature type="transmembrane region" description="Helical" evidence="1">
    <location>
        <begin position="12"/>
        <end position="35"/>
    </location>
</feature>
<keyword evidence="1" id="KW-0472">Membrane</keyword>
<dbReference type="EMBL" id="MFIA01000004">
    <property type="protein sequence ID" value="OGF83199.1"/>
    <property type="molecule type" value="Genomic_DNA"/>
</dbReference>